<dbReference type="GO" id="GO:0030313">
    <property type="term" value="C:cell envelope"/>
    <property type="evidence" value="ECO:0007669"/>
    <property type="project" value="UniProtKB-SubCell"/>
</dbReference>
<dbReference type="AlphaFoldDB" id="A0A1F5SI90"/>
<keyword evidence="5" id="KW-0378">Hydrolase</keyword>
<comment type="cofactor">
    <cofactor evidence="1">
        <name>Zn(2+)</name>
        <dbReference type="ChEBI" id="CHEBI:29105"/>
    </cofactor>
</comment>
<dbReference type="CDD" id="cd12797">
    <property type="entry name" value="M23_peptidase"/>
    <property type="match status" value="1"/>
</dbReference>
<gene>
    <name evidence="11" type="ORF">A2227_03255</name>
</gene>
<protein>
    <submittedName>
        <fullName evidence="11">Uncharacterized protein</fullName>
    </submittedName>
</protein>
<dbReference type="Pfam" id="PF01551">
    <property type="entry name" value="Peptidase_M23"/>
    <property type="match status" value="1"/>
</dbReference>
<dbReference type="Gene3D" id="3.10.450.350">
    <property type="match status" value="1"/>
</dbReference>
<dbReference type="InterPro" id="IPR045834">
    <property type="entry name" value="Csd3_N2"/>
</dbReference>
<dbReference type="STRING" id="1797994.A2227_03255"/>
<evidence type="ECO:0000259" key="9">
    <source>
        <dbReference type="Pfam" id="PF01551"/>
    </source>
</evidence>
<dbReference type="Pfam" id="PF19425">
    <property type="entry name" value="Csd3_N2"/>
    <property type="match status" value="1"/>
</dbReference>
<keyword evidence="4" id="KW-0479">Metal-binding</keyword>
<keyword evidence="6" id="KW-0862">Zinc</keyword>
<comment type="subcellular location">
    <subcellularLocation>
        <location evidence="2">Cell envelope</location>
    </subcellularLocation>
</comment>
<dbReference type="EMBL" id="MFGB01000016">
    <property type="protein sequence ID" value="OGF26276.1"/>
    <property type="molecule type" value="Genomic_DNA"/>
</dbReference>
<evidence type="ECO:0000259" key="10">
    <source>
        <dbReference type="Pfam" id="PF19425"/>
    </source>
</evidence>
<evidence type="ECO:0000256" key="7">
    <source>
        <dbReference type="ARBA" id="ARBA00023049"/>
    </source>
</evidence>
<evidence type="ECO:0000256" key="3">
    <source>
        <dbReference type="ARBA" id="ARBA00022670"/>
    </source>
</evidence>
<evidence type="ECO:0000313" key="11">
    <source>
        <dbReference type="EMBL" id="OGF26276.1"/>
    </source>
</evidence>
<evidence type="ECO:0000256" key="8">
    <source>
        <dbReference type="SAM" id="Phobius"/>
    </source>
</evidence>
<evidence type="ECO:0000256" key="1">
    <source>
        <dbReference type="ARBA" id="ARBA00001947"/>
    </source>
</evidence>
<evidence type="ECO:0000256" key="4">
    <source>
        <dbReference type="ARBA" id="ARBA00022723"/>
    </source>
</evidence>
<feature type="domain" description="Csd3-like second N-terminal" evidence="10">
    <location>
        <begin position="208"/>
        <end position="326"/>
    </location>
</feature>
<dbReference type="GO" id="GO:0046872">
    <property type="term" value="F:metal ion binding"/>
    <property type="evidence" value="ECO:0007669"/>
    <property type="project" value="UniProtKB-KW"/>
</dbReference>
<feature type="domain" description="M23ase beta-sheet core" evidence="9">
    <location>
        <begin position="341"/>
        <end position="436"/>
    </location>
</feature>
<dbReference type="InterPro" id="IPR016047">
    <property type="entry name" value="M23ase_b-sheet_dom"/>
</dbReference>
<keyword evidence="7" id="KW-0482">Metalloprotease</keyword>
<accession>A0A1F5SI90</accession>
<dbReference type="PANTHER" id="PTHR21666:SF288">
    <property type="entry name" value="CELL DIVISION PROTEIN YTFB"/>
    <property type="match status" value="1"/>
</dbReference>
<feature type="transmembrane region" description="Helical" evidence="8">
    <location>
        <begin position="60"/>
        <end position="77"/>
    </location>
</feature>
<evidence type="ECO:0000313" key="12">
    <source>
        <dbReference type="Proteomes" id="UP000178367"/>
    </source>
</evidence>
<dbReference type="InterPro" id="IPR011055">
    <property type="entry name" value="Dup_hybrid_motif"/>
</dbReference>
<dbReference type="Gene3D" id="2.70.70.10">
    <property type="entry name" value="Glucose Permease (Domain IIA)"/>
    <property type="match status" value="1"/>
</dbReference>
<comment type="caution">
    <text evidence="11">The sequence shown here is derived from an EMBL/GenBank/DDBJ whole genome shotgun (WGS) entry which is preliminary data.</text>
</comment>
<evidence type="ECO:0000256" key="6">
    <source>
        <dbReference type="ARBA" id="ARBA00022833"/>
    </source>
</evidence>
<keyword evidence="8" id="KW-0812">Transmembrane</keyword>
<organism evidence="11 12">
    <name type="scientific">Candidatus Falkowbacteria bacterium RIFOXYA2_FULL_47_19</name>
    <dbReference type="NCBI Taxonomy" id="1797994"/>
    <lineage>
        <taxon>Bacteria</taxon>
        <taxon>Candidatus Falkowiibacteriota</taxon>
    </lineage>
</organism>
<keyword evidence="8" id="KW-0472">Membrane</keyword>
<evidence type="ECO:0000256" key="5">
    <source>
        <dbReference type="ARBA" id="ARBA00022801"/>
    </source>
</evidence>
<dbReference type="GO" id="GO:0004222">
    <property type="term" value="F:metalloendopeptidase activity"/>
    <property type="evidence" value="ECO:0007669"/>
    <property type="project" value="TreeGrafter"/>
</dbReference>
<keyword evidence="3" id="KW-0645">Protease</keyword>
<dbReference type="Proteomes" id="UP000178367">
    <property type="component" value="Unassembled WGS sequence"/>
</dbReference>
<evidence type="ECO:0000256" key="2">
    <source>
        <dbReference type="ARBA" id="ARBA00004196"/>
    </source>
</evidence>
<dbReference type="GO" id="GO:0006508">
    <property type="term" value="P:proteolysis"/>
    <property type="evidence" value="ECO:0007669"/>
    <property type="project" value="UniProtKB-KW"/>
</dbReference>
<proteinExistence type="predicted"/>
<reference evidence="11 12" key="1">
    <citation type="journal article" date="2016" name="Nat. Commun.">
        <title>Thousands of microbial genomes shed light on interconnected biogeochemical processes in an aquifer system.</title>
        <authorList>
            <person name="Anantharaman K."/>
            <person name="Brown C.T."/>
            <person name="Hug L.A."/>
            <person name="Sharon I."/>
            <person name="Castelle C.J."/>
            <person name="Probst A.J."/>
            <person name="Thomas B.C."/>
            <person name="Singh A."/>
            <person name="Wilkins M.J."/>
            <person name="Karaoz U."/>
            <person name="Brodie E.L."/>
            <person name="Williams K.H."/>
            <person name="Hubbard S.S."/>
            <person name="Banfield J.F."/>
        </authorList>
    </citation>
    <scope>NUCLEOTIDE SEQUENCE [LARGE SCALE GENOMIC DNA]</scope>
</reference>
<keyword evidence="8" id="KW-1133">Transmembrane helix</keyword>
<dbReference type="PANTHER" id="PTHR21666">
    <property type="entry name" value="PEPTIDASE-RELATED"/>
    <property type="match status" value="1"/>
</dbReference>
<sequence>MNLKEILINIRFKNFFIGSKKTTAFIMPFFNSYLLPGCGFSLYNKPTPIMKKFRTGKIQLFFLFIVSLFTAVFLWRINQDVTNITQAGLDEENTVVVPPTEPDRMEKIEIGDGATYGTLLSSTSIAYADYMAVYEAAAPVYDLVKIRAGRFLELVFDGKTDEFKELKYKIDSEDELHVRNMKYYEYAASSTAEWMAEVSPIPYEVKIKTAAGTVESSMYQAALDNDIDIRAIIELADAFQWTIDFAMDPRVGDTFKFIYEERYLDGKYEMPGRVLSGRYVNDGQAFDVYYFEEDEDNKGYFDGEGNSVQKMFLKAPVAFRYISSGFTTGLRYVEAFNVATGHRAIDYAAPQGTPIRSVGDGTVASAGWSAAGYGNLTSIRHNGTYTTNYAHQSRIIVKRGQKVKQGEIIGYVGSTGFSTGPHLHFEMVKNGVKVNPLKEILPPGKAIADENKNRFFEEIKKWREDLDGAN</sequence>
<dbReference type="SUPFAM" id="SSF51261">
    <property type="entry name" value="Duplicated hybrid motif"/>
    <property type="match status" value="1"/>
</dbReference>
<name>A0A1F5SI90_9BACT</name>
<dbReference type="InterPro" id="IPR050570">
    <property type="entry name" value="Cell_wall_metabolism_enzyme"/>
</dbReference>